<proteinExistence type="predicted"/>
<evidence type="ECO:0000313" key="1">
    <source>
        <dbReference type="EMBL" id="EDM00149.1"/>
    </source>
</evidence>
<feature type="non-terminal residue" evidence="1">
    <location>
        <position position="13"/>
    </location>
</feature>
<evidence type="ECO:0000313" key="2">
    <source>
        <dbReference type="Proteomes" id="UP000234681"/>
    </source>
</evidence>
<accession>A6IK85</accession>
<dbReference type="EMBL" id="CH473963">
    <property type="protein sequence ID" value="EDM00149.1"/>
    <property type="molecule type" value="Genomic_DNA"/>
</dbReference>
<sequence>MTWRRGHLLGWVL</sequence>
<organism evidence="1 2">
    <name type="scientific">Rattus norvegicus</name>
    <name type="common">Rat</name>
    <dbReference type="NCBI Taxonomy" id="10116"/>
    <lineage>
        <taxon>Eukaryota</taxon>
        <taxon>Metazoa</taxon>
        <taxon>Chordata</taxon>
        <taxon>Craniata</taxon>
        <taxon>Vertebrata</taxon>
        <taxon>Euteleostomi</taxon>
        <taxon>Mammalia</taxon>
        <taxon>Eutheria</taxon>
        <taxon>Euarchontoglires</taxon>
        <taxon>Glires</taxon>
        <taxon>Rodentia</taxon>
        <taxon>Myomorpha</taxon>
        <taxon>Muroidea</taxon>
        <taxon>Muridae</taxon>
        <taxon>Murinae</taxon>
        <taxon>Rattus</taxon>
    </lineage>
</organism>
<gene>
    <name evidence="1" type="ORF">rCG_36148</name>
</gene>
<name>A6IK85_RAT</name>
<dbReference type="Proteomes" id="UP000234681">
    <property type="component" value="Chromosome 14"/>
</dbReference>
<reference evidence="2" key="1">
    <citation type="submission" date="2005-09" db="EMBL/GenBank/DDBJ databases">
        <authorList>
            <person name="Mural R.J."/>
            <person name="Li P.W."/>
            <person name="Adams M.D."/>
            <person name="Amanatides P.G."/>
            <person name="Baden-Tillson H."/>
            <person name="Barnstead M."/>
            <person name="Chin S.H."/>
            <person name="Dew I."/>
            <person name="Evans C.A."/>
            <person name="Ferriera S."/>
            <person name="Flanigan M."/>
            <person name="Fosler C."/>
            <person name="Glodek A."/>
            <person name="Gu Z."/>
            <person name="Holt R.A."/>
            <person name="Jennings D."/>
            <person name="Kraft C.L."/>
            <person name="Lu F."/>
            <person name="Nguyen T."/>
            <person name="Nusskern D.R."/>
            <person name="Pfannkoch C.M."/>
            <person name="Sitter C."/>
            <person name="Sutton G.G."/>
            <person name="Venter J.C."/>
            <person name="Wang Z."/>
            <person name="Woodage T."/>
            <person name="Zheng X.H."/>
            <person name="Zhong F."/>
        </authorList>
    </citation>
    <scope>NUCLEOTIDE SEQUENCE [LARGE SCALE GENOMIC DNA]</scope>
    <source>
        <strain>BN</strain>
        <strain evidence="2">Sprague-Dawley</strain>
    </source>
</reference>
<protein>
    <submittedName>
        <fullName evidence="1">RCG36148</fullName>
    </submittedName>
</protein>